<dbReference type="Proteomes" id="UP000238479">
    <property type="component" value="Chromosome 2"/>
</dbReference>
<dbReference type="AlphaFoldDB" id="A0A2P6S2A2"/>
<reference evidence="1 2" key="1">
    <citation type="journal article" date="2018" name="Nat. Genet.">
        <title>The Rosa genome provides new insights in the design of modern roses.</title>
        <authorList>
            <person name="Bendahmane M."/>
        </authorList>
    </citation>
    <scope>NUCLEOTIDE SEQUENCE [LARGE SCALE GENOMIC DNA]</scope>
    <source>
        <strain evidence="2">cv. Old Blush</strain>
    </source>
</reference>
<evidence type="ECO:0000313" key="2">
    <source>
        <dbReference type="Proteomes" id="UP000238479"/>
    </source>
</evidence>
<proteinExistence type="predicted"/>
<dbReference type="GO" id="GO:0004674">
    <property type="term" value="F:protein serine/threonine kinase activity"/>
    <property type="evidence" value="ECO:0007669"/>
    <property type="project" value="UniProtKB-KW"/>
</dbReference>
<gene>
    <name evidence="1" type="ORF">RchiOBHm_Chr2g0159521</name>
</gene>
<protein>
    <submittedName>
        <fullName evidence="1">Putative non-specific serine/threonine protein kinase</fullName>
        <ecNumber evidence="1">2.7.11.1</ecNumber>
    </submittedName>
</protein>
<keyword evidence="2" id="KW-1185">Reference proteome</keyword>
<keyword evidence="1" id="KW-0418">Kinase</keyword>
<dbReference type="EMBL" id="PDCK01000040">
    <property type="protein sequence ID" value="PRQ52809.1"/>
    <property type="molecule type" value="Genomic_DNA"/>
</dbReference>
<accession>A0A2P6S2A2</accession>
<name>A0A2P6S2A2_ROSCH</name>
<dbReference type="SUPFAM" id="SSF56112">
    <property type="entry name" value="Protein kinase-like (PK-like)"/>
    <property type="match status" value="1"/>
</dbReference>
<dbReference type="Gramene" id="PRQ52809">
    <property type="protein sequence ID" value="PRQ52809"/>
    <property type="gene ID" value="RchiOBHm_Chr2g0159521"/>
</dbReference>
<keyword evidence="1" id="KW-0808">Transferase</keyword>
<evidence type="ECO:0000313" key="1">
    <source>
        <dbReference type="EMBL" id="PRQ52809.1"/>
    </source>
</evidence>
<keyword evidence="1" id="KW-0723">Serine/threonine-protein kinase</keyword>
<organism evidence="1 2">
    <name type="scientific">Rosa chinensis</name>
    <name type="common">China rose</name>
    <dbReference type="NCBI Taxonomy" id="74649"/>
    <lineage>
        <taxon>Eukaryota</taxon>
        <taxon>Viridiplantae</taxon>
        <taxon>Streptophyta</taxon>
        <taxon>Embryophyta</taxon>
        <taxon>Tracheophyta</taxon>
        <taxon>Spermatophyta</taxon>
        <taxon>Magnoliopsida</taxon>
        <taxon>eudicotyledons</taxon>
        <taxon>Gunneridae</taxon>
        <taxon>Pentapetalae</taxon>
        <taxon>rosids</taxon>
        <taxon>fabids</taxon>
        <taxon>Rosales</taxon>
        <taxon>Rosaceae</taxon>
        <taxon>Rosoideae</taxon>
        <taxon>Rosoideae incertae sedis</taxon>
        <taxon>Rosa</taxon>
    </lineage>
</organism>
<dbReference type="InterPro" id="IPR011009">
    <property type="entry name" value="Kinase-like_dom_sf"/>
</dbReference>
<dbReference type="EC" id="2.7.11.1" evidence="1"/>
<comment type="caution">
    <text evidence="1">The sequence shown here is derived from an EMBL/GenBank/DDBJ whole genome shotgun (WGS) entry which is preliminary data.</text>
</comment>
<sequence length="132" mass="15288">MVQITVAQRWISTVAQRCNTLPPLIRLPITTELSIWQTLYSSADLIHRMTAWEAKDRINIREIKNHRWFQGGDQMFLNDPHGISDQGIDNNILLEAIKKTQCEREYLIQSLIQGEHTGNHHIQAVEEEDAKC</sequence>